<feature type="region of interest" description="Disordered" evidence="1">
    <location>
        <begin position="32"/>
        <end position="83"/>
    </location>
</feature>
<feature type="chain" id="PRO_5008276598" description="DUF7137 domain-containing protein" evidence="2">
    <location>
        <begin position="31"/>
        <end position="309"/>
    </location>
</feature>
<dbReference type="Proteomes" id="UP000078512">
    <property type="component" value="Unassembled WGS sequence"/>
</dbReference>
<reference evidence="4 5" key="1">
    <citation type="submission" date="2016-05" db="EMBL/GenBank/DDBJ databases">
        <title>Genome sequencing reveals origins of a unique bacterial endosymbiosis in the earliest lineages of terrestrial Fungi.</title>
        <authorList>
            <consortium name="DOE Joint Genome Institute"/>
            <person name="Uehling J."/>
            <person name="Gryganskyi A."/>
            <person name="Hameed K."/>
            <person name="Tschaplinski T."/>
            <person name="Misztal P."/>
            <person name="Wu S."/>
            <person name="Desiro A."/>
            <person name="Vande Pol N."/>
            <person name="Du Z.-Y."/>
            <person name="Zienkiewicz A."/>
            <person name="Zienkiewicz K."/>
            <person name="Morin E."/>
            <person name="Tisserant E."/>
            <person name="Splivallo R."/>
            <person name="Hainaut M."/>
            <person name="Henrissat B."/>
            <person name="Ohm R."/>
            <person name="Kuo A."/>
            <person name="Yan J."/>
            <person name="Lipzen A."/>
            <person name="Nolan M."/>
            <person name="Labutti K."/>
            <person name="Barry K."/>
            <person name="Goldstein A."/>
            <person name="Labbe J."/>
            <person name="Schadt C."/>
            <person name="Tuskan G."/>
            <person name="Grigoriev I."/>
            <person name="Martin F."/>
            <person name="Vilgalys R."/>
            <person name="Bonito G."/>
        </authorList>
    </citation>
    <scope>NUCLEOTIDE SEQUENCE [LARGE SCALE GENOMIC DNA]</scope>
    <source>
        <strain evidence="4 5">AG-77</strain>
    </source>
</reference>
<dbReference type="EMBL" id="KV442026">
    <property type="protein sequence ID" value="OAQ32071.1"/>
    <property type="molecule type" value="Genomic_DNA"/>
</dbReference>
<dbReference type="OrthoDB" id="2435509at2759"/>
<feature type="domain" description="DUF7137" evidence="3">
    <location>
        <begin position="141"/>
        <end position="275"/>
    </location>
</feature>
<keyword evidence="2" id="KW-0732">Signal</keyword>
<dbReference type="Pfam" id="PF23585">
    <property type="entry name" value="DUF7137"/>
    <property type="match status" value="1"/>
</dbReference>
<evidence type="ECO:0000256" key="1">
    <source>
        <dbReference type="SAM" id="MobiDB-lite"/>
    </source>
</evidence>
<proteinExistence type="predicted"/>
<sequence>MAITNPRHIRHARITLLLLVASTILQSVGAASSSHAPRLQARQGEESSSSEIEDSDQLIGQAPLDSISKTNPDPAGSVIADVTPPIPVSNSTTLSPAPAHIELVAAPKAFLSTPSSSLSSSSTVIVGTDATSIITGADPRKAPSRLSMTYPKPNQVNPPLFAIGNPIEFTWEFDKATLTAPPANLTLQVTLNSDATMVWPIANISGTATSYTWNTANIQTPSNLLMGMYTLNIFDAKIGKLGAASGGQLIPNSDLRFGLYVPESRIPGASKVQCGTCELASSSAPFHVERQVLISLLMANIVTLVMTFT</sequence>
<keyword evidence="5" id="KW-1185">Reference proteome</keyword>
<evidence type="ECO:0000313" key="5">
    <source>
        <dbReference type="Proteomes" id="UP000078512"/>
    </source>
</evidence>
<evidence type="ECO:0000256" key="2">
    <source>
        <dbReference type="SAM" id="SignalP"/>
    </source>
</evidence>
<organism evidence="4 5">
    <name type="scientific">Linnemannia elongata AG-77</name>
    <dbReference type="NCBI Taxonomy" id="1314771"/>
    <lineage>
        <taxon>Eukaryota</taxon>
        <taxon>Fungi</taxon>
        <taxon>Fungi incertae sedis</taxon>
        <taxon>Mucoromycota</taxon>
        <taxon>Mortierellomycotina</taxon>
        <taxon>Mortierellomycetes</taxon>
        <taxon>Mortierellales</taxon>
        <taxon>Mortierellaceae</taxon>
        <taxon>Linnemannia</taxon>
    </lineage>
</organism>
<dbReference type="STRING" id="1314771.A0A197K5U7"/>
<evidence type="ECO:0000259" key="3">
    <source>
        <dbReference type="Pfam" id="PF23585"/>
    </source>
</evidence>
<evidence type="ECO:0000313" key="4">
    <source>
        <dbReference type="EMBL" id="OAQ32071.1"/>
    </source>
</evidence>
<protein>
    <recommendedName>
        <fullName evidence="3">DUF7137 domain-containing protein</fullName>
    </recommendedName>
</protein>
<accession>A0A197K5U7</accession>
<gene>
    <name evidence="4" type="ORF">K457DRAFT_16521</name>
</gene>
<feature type="signal peptide" evidence="2">
    <location>
        <begin position="1"/>
        <end position="30"/>
    </location>
</feature>
<name>A0A197K5U7_9FUNG</name>
<dbReference type="PANTHER" id="PTHR42028">
    <property type="entry name" value="CHROMOSOME 1, WHOLE GENOME SHOTGUN SEQUENCE"/>
    <property type="match status" value="1"/>
</dbReference>
<dbReference type="PANTHER" id="PTHR42028:SF1">
    <property type="entry name" value="YALI0E30657P"/>
    <property type="match status" value="1"/>
</dbReference>
<dbReference type="AlphaFoldDB" id="A0A197K5U7"/>
<dbReference type="InterPro" id="IPR055561">
    <property type="entry name" value="DUF7137"/>
</dbReference>